<gene>
    <name evidence="2" type="ORF">Adt_38957</name>
</gene>
<protein>
    <submittedName>
        <fullName evidence="2">Uncharacterized protein</fullName>
    </submittedName>
</protein>
<evidence type="ECO:0000313" key="3">
    <source>
        <dbReference type="Proteomes" id="UP001604336"/>
    </source>
</evidence>
<organism evidence="2 3">
    <name type="scientific">Abeliophyllum distichum</name>
    <dbReference type="NCBI Taxonomy" id="126358"/>
    <lineage>
        <taxon>Eukaryota</taxon>
        <taxon>Viridiplantae</taxon>
        <taxon>Streptophyta</taxon>
        <taxon>Embryophyta</taxon>
        <taxon>Tracheophyta</taxon>
        <taxon>Spermatophyta</taxon>
        <taxon>Magnoliopsida</taxon>
        <taxon>eudicotyledons</taxon>
        <taxon>Gunneridae</taxon>
        <taxon>Pentapetalae</taxon>
        <taxon>asterids</taxon>
        <taxon>lamiids</taxon>
        <taxon>Lamiales</taxon>
        <taxon>Oleaceae</taxon>
        <taxon>Forsythieae</taxon>
        <taxon>Abeliophyllum</taxon>
    </lineage>
</organism>
<keyword evidence="1" id="KW-0175">Coiled coil</keyword>
<feature type="coiled-coil region" evidence="1">
    <location>
        <begin position="9"/>
        <end position="67"/>
    </location>
</feature>
<proteinExistence type="predicted"/>
<evidence type="ECO:0000256" key="1">
    <source>
        <dbReference type="SAM" id="Coils"/>
    </source>
</evidence>
<name>A0ABD1Q3U7_9LAMI</name>
<keyword evidence="3" id="KW-1185">Reference proteome</keyword>
<dbReference type="AlphaFoldDB" id="A0ABD1Q3U7"/>
<comment type="caution">
    <text evidence="2">The sequence shown here is derived from an EMBL/GenBank/DDBJ whole genome shotgun (WGS) entry which is preliminary data.</text>
</comment>
<dbReference type="EMBL" id="JBFOLK010000012">
    <property type="protein sequence ID" value="KAL2470821.1"/>
    <property type="molecule type" value="Genomic_DNA"/>
</dbReference>
<reference evidence="3" key="1">
    <citation type="submission" date="2024-07" db="EMBL/GenBank/DDBJ databases">
        <title>Two chromosome-level genome assemblies of Korean endemic species Abeliophyllum distichum and Forsythia ovata (Oleaceae).</title>
        <authorList>
            <person name="Jang H."/>
        </authorList>
    </citation>
    <scope>NUCLEOTIDE SEQUENCE [LARGE SCALE GENOMIC DNA]</scope>
</reference>
<evidence type="ECO:0000313" key="2">
    <source>
        <dbReference type="EMBL" id="KAL2470821.1"/>
    </source>
</evidence>
<sequence>MKEEGKKALADLDEKMRLRSKAVEELERKEKELVGNESKLQALAHQVEEENRKKSELETSLERSQADFRAVLERSMDKEEVIAEFRSSDANLAGQEKVYFFTIEELIETVVEKHPNWDVQFLKDELDELKKNSKFNHLFSREKDQHGGQD</sequence>
<dbReference type="Proteomes" id="UP001604336">
    <property type="component" value="Unassembled WGS sequence"/>
</dbReference>
<accession>A0ABD1Q3U7</accession>